<accession>A0A6N8HVZ0</accession>
<dbReference type="Proteomes" id="UP000469440">
    <property type="component" value="Unassembled WGS sequence"/>
</dbReference>
<dbReference type="OrthoDB" id="1856409at2"/>
<proteinExistence type="predicted"/>
<dbReference type="EMBL" id="VWXL01000014">
    <property type="protein sequence ID" value="MVB09765.1"/>
    <property type="molecule type" value="Genomic_DNA"/>
</dbReference>
<evidence type="ECO:0000313" key="2">
    <source>
        <dbReference type="EMBL" id="MVB09765.1"/>
    </source>
</evidence>
<keyword evidence="4" id="KW-1185">Reference proteome</keyword>
<accession>A0A7G8TFG2</accession>
<evidence type="ECO:0000313" key="4">
    <source>
        <dbReference type="Proteomes" id="UP000469440"/>
    </source>
</evidence>
<name>A0A6N8HVZ0_9FIRM</name>
<dbReference type="AlphaFoldDB" id="A0A6N8HVZ0"/>
<evidence type="ECO:0000259" key="1">
    <source>
        <dbReference type="Pfam" id="PF07238"/>
    </source>
</evidence>
<sequence length="215" mass="24557">MLPLPENYLRSPCEVKAMDNKPILTGYLDGTSDNEIQIVNKSDPLPVVHCNTTVRISIFNSTLGFRVLVGKVYLSTPVFIRISDVQSEADYEKRNFFRVRVDLAAEVLPEDDRGNVRREEPPVPVKIRDLSLSGLYFKSAIKLETGDRLSVRLKLYDSVVSISCKIVRKLVVERAQEDGYGCEFLQNSGPTFDLLCKYLFECQREQIRMMKESQL</sequence>
<dbReference type="Pfam" id="PF07238">
    <property type="entry name" value="PilZ"/>
    <property type="match status" value="1"/>
</dbReference>
<dbReference type="RefSeq" id="WP_066642888.1">
    <property type="nucleotide sequence ID" value="NZ_CP060286.1"/>
</dbReference>
<dbReference type="Proteomes" id="UP000515909">
    <property type="component" value="Chromosome"/>
</dbReference>
<dbReference type="Gene3D" id="2.40.10.220">
    <property type="entry name" value="predicted glycosyltransferase like domains"/>
    <property type="match status" value="1"/>
</dbReference>
<feature type="domain" description="PilZ" evidence="1">
    <location>
        <begin position="92"/>
        <end position="200"/>
    </location>
</feature>
<evidence type="ECO:0000313" key="5">
    <source>
        <dbReference type="Proteomes" id="UP000515909"/>
    </source>
</evidence>
<organism evidence="2 4">
    <name type="scientific">Caproicibacter fermentans</name>
    <dbReference type="NCBI Taxonomy" id="2576756"/>
    <lineage>
        <taxon>Bacteria</taxon>
        <taxon>Bacillati</taxon>
        <taxon>Bacillota</taxon>
        <taxon>Clostridia</taxon>
        <taxon>Eubacteriales</taxon>
        <taxon>Acutalibacteraceae</taxon>
        <taxon>Caproicibacter</taxon>
    </lineage>
</organism>
<dbReference type="GO" id="GO:0035438">
    <property type="term" value="F:cyclic-di-GMP binding"/>
    <property type="evidence" value="ECO:0007669"/>
    <property type="project" value="InterPro"/>
</dbReference>
<dbReference type="SUPFAM" id="SSF141371">
    <property type="entry name" value="PilZ domain-like"/>
    <property type="match status" value="1"/>
</dbReference>
<reference evidence="2 4" key="1">
    <citation type="submission" date="2019-09" db="EMBL/GenBank/DDBJ databases">
        <title>Genome sequence of Clostridium sp. EA1.</title>
        <authorList>
            <person name="Poehlein A."/>
            <person name="Bengelsdorf F.R."/>
            <person name="Daniel R."/>
        </authorList>
    </citation>
    <scope>NUCLEOTIDE SEQUENCE [LARGE SCALE GENOMIC DNA]</scope>
    <source>
        <strain evidence="2 4">EA1</strain>
    </source>
</reference>
<dbReference type="InterPro" id="IPR009875">
    <property type="entry name" value="PilZ_domain"/>
</dbReference>
<dbReference type="EMBL" id="CP060286">
    <property type="protein sequence ID" value="QNK42353.1"/>
    <property type="molecule type" value="Genomic_DNA"/>
</dbReference>
<evidence type="ECO:0000313" key="3">
    <source>
        <dbReference type="EMBL" id="QNK42353.1"/>
    </source>
</evidence>
<protein>
    <submittedName>
        <fullName evidence="2">PilZ domain protein</fullName>
    </submittedName>
    <submittedName>
        <fullName evidence="3">PilZ domain-containing protein</fullName>
    </submittedName>
</protein>
<gene>
    <name evidence="2" type="ORF">CAFE_04300</name>
    <name evidence="3" type="ORF">HCR03_09165</name>
</gene>
<dbReference type="KEGG" id="cfem:HCR03_09165"/>
<reference evidence="3 5" key="2">
    <citation type="submission" date="2020-08" db="EMBL/GenBank/DDBJ databases">
        <title>The isolate Caproiciproducens sp. 7D4C2 produces n-caproate at mildly acidic conditions from hexoses: genome and rBOX comparison with related strains and chain-elongating bacteria.</title>
        <authorList>
            <person name="Esquivel-Elizondo S."/>
            <person name="Bagci C."/>
            <person name="Temovska M."/>
            <person name="Jeon B.S."/>
            <person name="Bessarab I."/>
            <person name="Williams R.B.H."/>
            <person name="Huson D.H."/>
            <person name="Angenent L.T."/>
        </authorList>
    </citation>
    <scope>NUCLEOTIDE SEQUENCE [LARGE SCALE GENOMIC DNA]</scope>
    <source>
        <strain evidence="3 5">7D4C2</strain>
    </source>
</reference>